<reference evidence="2" key="1">
    <citation type="submission" date="2023-10" db="EMBL/GenBank/DDBJ databases">
        <authorList>
            <person name="Noh H."/>
        </authorList>
    </citation>
    <scope>NUCLEOTIDE SEQUENCE</scope>
    <source>
        <strain evidence="2">DUCC4014</strain>
    </source>
</reference>
<dbReference type="Proteomes" id="UP000827549">
    <property type="component" value="Chromosome 3"/>
</dbReference>
<evidence type="ECO:0000313" key="3">
    <source>
        <dbReference type="Proteomes" id="UP000827549"/>
    </source>
</evidence>
<feature type="region of interest" description="Disordered" evidence="1">
    <location>
        <begin position="22"/>
        <end position="51"/>
    </location>
</feature>
<name>A0AAF1BJM3_9TREE</name>
<dbReference type="AlphaFoldDB" id="A0AAF1BJM3"/>
<accession>A0AAF1BJM3</accession>
<keyword evidence="3" id="KW-1185">Reference proteome</keyword>
<dbReference type="RefSeq" id="XP_062626057.1">
    <property type="nucleotide sequence ID" value="XM_062770073.1"/>
</dbReference>
<protein>
    <submittedName>
        <fullName evidence="2">Uncharacterized protein</fullName>
    </submittedName>
</protein>
<organism evidence="2 3">
    <name type="scientific">Vanrija pseudolonga</name>
    <dbReference type="NCBI Taxonomy" id="143232"/>
    <lineage>
        <taxon>Eukaryota</taxon>
        <taxon>Fungi</taxon>
        <taxon>Dikarya</taxon>
        <taxon>Basidiomycota</taxon>
        <taxon>Agaricomycotina</taxon>
        <taxon>Tremellomycetes</taxon>
        <taxon>Trichosporonales</taxon>
        <taxon>Trichosporonaceae</taxon>
        <taxon>Vanrija</taxon>
    </lineage>
</organism>
<evidence type="ECO:0000313" key="2">
    <source>
        <dbReference type="EMBL" id="WOO80025.1"/>
    </source>
</evidence>
<sequence length="122" mass="13876">MGNILSKVSSSAIVLFKRHTGHAKSPDHPYEELPSEIYESPPTSPVRTPDDLVSFDSPYDELYWEPSTPPLTSKPTIRWVPPTTYRHEVLPFEDGLPLGRVVNGVRITEPRPIDLLHHFYSK</sequence>
<dbReference type="EMBL" id="CP086716">
    <property type="protein sequence ID" value="WOO80025.1"/>
    <property type="molecule type" value="Genomic_DNA"/>
</dbReference>
<evidence type="ECO:0000256" key="1">
    <source>
        <dbReference type="SAM" id="MobiDB-lite"/>
    </source>
</evidence>
<dbReference type="GeneID" id="87806781"/>
<gene>
    <name evidence="2" type="ORF">LOC62_03G003539</name>
</gene>
<proteinExistence type="predicted"/>